<dbReference type="InterPro" id="IPR001789">
    <property type="entry name" value="Sig_transdc_resp-reg_receiver"/>
</dbReference>
<dbReference type="SUPFAM" id="SSF52172">
    <property type="entry name" value="CheY-like"/>
    <property type="match status" value="1"/>
</dbReference>
<dbReference type="PANTHER" id="PTHR44520">
    <property type="entry name" value="RESPONSE REGULATOR RCP1-RELATED"/>
    <property type="match status" value="1"/>
</dbReference>
<dbReference type="EMBL" id="LVEN01000008">
    <property type="protein sequence ID" value="OCB76796.1"/>
    <property type="molecule type" value="Genomic_DNA"/>
</dbReference>
<keyword evidence="4" id="KW-1185">Reference proteome</keyword>
<dbReference type="PANTHER" id="PTHR44520:SF2">
    <property type="entry name" value="RESPONSE REGULATOR RCP1"/>
    <property type="match status" value="1"/>
</dbReference>
<dbReference type="SMART" id="SM00448">
    <property type="entry name" value="REC"/>
    <property type="match status" value="1"/>
</dbReference>
<accession>A0ABX2XML9</accession>
<keyword evidence="3" id="KW-0808">Transferase</keyword>
<dbReference type="GO" id="GO:0016301">
    <property type="term" value="F:kinase activity"/>
    <property type="evidence" value="ECO:0007669"/>
    <property type="project" value="UniProtKB-KW"/>
</dbReference>
<evidence type="ECO:0000313" key="3">
    <source>
        <dbReference type="EMBL" id="OCB76796.1"/>
    </source>
</evidence>
<dbReference type="Pfam" id="PF00072">
    <property type="entry name" value="Response_reg"/>
    <property type="match status" value="1"/>
</dbReference>
<protein>
    <submittedName>
        <fullName evidence="3">Histidine kinase</fullName>
    </submittedName>
</protein>
<sequence>MENKTILMADDDIDDTEMFCEALEDLSEDIICHCAINGNEVIEILRNLAEKPQLIFLDLNMPVMNGWECVKLLKEDDLHKDIPVIMISTSSHKNDIETALNSGAIGYLVKPNNFNDLKIVLHSITSNLGKDLKEAIFNLQANGQNHIYTK</sequence>
<dbReference type="RefSeq" id="WP_065448529.1">
    <property type="nucleotide sequence ID" value="NZ_LVEN01000008.1"/>
</dbReference>
<dbReference type="Proteomes" id="UP000093343">
    <property type="component" value="Unassembled WGS sequence"/>
</dbReference>
<dbReference type="PROSITE" id="PS50110">
    <property type="entry name" value="RESPONSE_REGULATORY"/>
    <property type="match status" value="1"/>
</dbReference>
<organism evidence="3 4">
    <name type="scientific">Flavobacterium piscis</name>
    <dbReference type="NCBI Taxonomy" id="1114874"/>
    <lineage>
        <taxon>Bacteria</taxon>
        <taxon>Pseudomonadati</taxon>
        <taxon>Bacteroidota</taxon>
        <taxon>Flavobacteriia</taxon>
        <taxon>Flavobacteriales</taxon>
        <taxon>Flavobacteriaceae</taxon>
        <taxon>Flavobacterium</taxon>
    </lineage>
</organism>
<dbReference type="Gene3D" id="3.40.50.2300">
    <property type="match status" value="1"/>
</dbReference>
<evidence type="ECO:0000313" key="4">
    <source>
        <dbReference type="Proteomes" id="UP000093343"/>
    </source>
</evidence>
<reference evidence="4" key="1">
    <citation type="submission" date="2016-03" db="EMBL/GenBank/DDBJ databases">
        <title>Draft genome sequence of Paenibacillus glacialis DSM 22343.</title>
        <authorList>
            <person name="Shin S.-K."/>
            <person name="Yi H."/>
        </authorList>
    </citation>
    <scope>NUCLEOTIDE SEQUENCE [LARGE SCALE GENOMIC DNA]</scope>
    <source>
        <strain evidence="4">CCUG 60099</strain>
    </source>
</reference>
<name>A0ABX2XML9_9FLAO</name>
<proteinExistence type="predicted"/>
<evidence type="ECO:0000256" key="1">
    <source>
        <dbReference type="PROSITE-ProRule" id="PRU00169"/>
    </source>
</evidence>
<comment type="caution">
    <text evidence="3">The sequence shown here is derived from an EMBL/GenBank/DDBJ whole genome shotgun (WGS) entry which is preliminary data.</text>
</comment>
<dbReference type="InterPro" id="IPR011006">
    <property type="entry name" value="CheY-like_superfamily"/>
</dbReference>
<evidence type="ECO:0000259" key="2">
    <source>
        <dbReference type="PROSITE" id="PS50110"/>
    </source>
</evidence>
<feature type="modified residue" description="4-aspartylphosphate" evidence="1">
    <location>
        <position position="58"/>
    </location>
</feature>
<dbReference type="InterPro" id="IPR052893">
    <property type="entry name" value="TCS_response_regulator"/>
</dbReference>
<feature type="domain" description="Response regulatory" evidence="2">
    <location>
        <begin position="5"/>
        <end position="125"/>
    </location>
</feature>
<gene>
    <name evidence="3" type="ORF">FLP_05325</name>
</gene>
<keyword evidence="3" id="KW-0418">Kinase</keyword>
<keyword evidence="1" id="KW-0597">Phosphoprotein</keyword>